<dbReference type="SUPFAM" id="SSF52540">
    <property type="entry name" value="P-loop containing nucleoside triphosphate hydrolases"/>
    <property type="match status" value="1"/>
</dbReference>
<comment type="caution">
    <text evidence="8">The sequence shown here is derived from an EMBL/GenBank/DDBJ whole genome shotgun (WGS) entry which is preliminary data.</text>
</comment>
<reference evidence="8" key="1">
    <citation type="journal article" date="2018" name="Nat. Plants">
        <title>Whole-genome landscape of Medicago truncatula symbiotic genes.</title>
        <authorList>
            <person name="Pecrix Y."/>
            <person name="Gamas P."/>
            <person name="Carrere S."/>
        </authorList>
    </citation>
    <scope>NUCLEOTIDE SEQUENCE</scope>
    <source>
        <tissue evidence="8">Leaves</tissue>
    </source>
</reference>
<evidence type="ECO:0000256" key="3">
    <source>
        <dbReference type="ARBA" id="ARBA00022821"/>
    </source>
</evidence>
<dbReference type="Pfam" id="PF23559">
    <property type="entry name" value="WHD_DRP"/>
    <property type="match status" value="1"/>
</dbReference>
<name>A0A396IG89_MEDTR</name>
<dbReference type="InterPro" id="IPR002182">
    <property type="entry name" value="NB-ARC"/>
</dbReference>
<sequence length="443" mass="50650">MVDAILGVVFHNLTSLLQNEFSTVSSIKSKAENLSNTLDLIKAVLEDAEQKQVTDRSIKVWLQQLKDAVYVLDDILDECSIKSSRLMGLSSFKPKNIVFRHDIGNRLKEITRRFDQESSTEIAEWRQTSSIFTEPKIFGRKEDKEKIAEFLLTQASKFDFLVVYPIVGLGGVGKTTLVQLVYNDVRVSKKFHRKIWVCVSEDFSVNRILCSIIESITREKCDGLDLDVIQRRAQELLQGKRYLLVLDDVWNRNLEFKLGLSQEKWNKLKSVLSCGSKGAYILVSTCDKDVATIMGTCQTHHLSGLSEKECWLLFKQYAFEHDIEEREELVAIGKAIVKKCGGLPLAAQALGGLMRSRNGEKEWVEIKESKLWSLSDENSILPALRLSYFHLTSTLKQCFSFCAIFPKDTEILKDDLIHLWMANGFISSKENLEVERSWQYDLE</sequence>
<keyword evidence="3" id="KW-0611">Plant defense</keyword>
<dbReference type="InterPro" id="IPR041118">
    <property type="entry name" value="Rx_N"/>
</dbReference>
<dbReference type="Gene3D" id="1.10.8.430">
    <property type="entry name" value="Helical domain of apoptotic protease-activating factors"/>
    <property type="match status" value="1"/>
</dbReference>
<dbReference type="EMBL" id="PSQE01000004">
    <property type="protein sequence ID" value="RHN64620.1"/>
    <property type="molecule type" value="Genomic_DNA"/>
</dbReference>
<feature type="domain" description="Disease resistance protein winged helix" evidence="7">
    <location>
        <begin position="404"/>
        <end position="435"/>
    </location>
</feature>
<keyword evidence="8" id="KW-0378">Hydrolase</keyword>
<keyword evidence="2" id="KW-0547">Nucleotide-binding</keyword>
<gene>
    <name evidence="8" type="ORF">MtrunA17_Chr4g0071021</name>
</gene>
<dbReference type="InterPro" id="IPR058922">
    <property type="entry name" value="WHD_DRP"/>
</dbReference>
<evidence type="ECO:0000313" key="8">
    <source>
        <dbReference type="EMBL" id="RHN64620.1"/>
    </source>
</evidence>
<keyword evidence="4" id="KW-0067">ATP-binding</keyword>
<evidence type="ECO:0000256" key="2">
    <source>
        <dbReference type="ARBA" id="ARBA00022741"/>
    </source>
</evidence>
<feature type="domain" description="Disease resistance N-terminal" evidence="6">
    <location>
        <begin position="6"/>
        <end position="97"/>
    </location>
</feature>
<evidence type="ECO:0000259" key="7">
    <source>
        <dbReference type="Pfam" id="PF23559"/>
    </source>
</evidence>
<dbReference type="CDD" id="cd14798">
    <property type="entry name" value="RX-CC_like"/>
    <property type="match status" value="1"/>
</dbReference>
<evidence type="ECO:0000259" key="6">
    <source>
        <dbReference type="Pfam" id="PF18052"/>
    </source>
</evidence>
<dbReference type="InterPro" id="IPR038005">
    <property type="entry name" value="RX-like_CC"/>
</dbReference>
<dbReference type="PANTHER" id="PTHR36766">
    <property type="entry name" value="PLANT BROAD-SPECTRUM MILDEW RESISTANCE PROTEIN RPW8"/>
    <property type="match status" value="1"/>
</dbReference>
<feature type="domain" description="NB-ARC" evidence="5">
    <location>
        <begin position="141"/>
        <end position="322"/>
    </location>
</feature>
<dbReference type="GO" id="GO:0006952">
    <property type="term" value="P:defense response"/>
    <property type="evidence" value="ECO:0007669"/>
    <property type="project" value="UniProtKB-KW"/>
</dbReference>
<proteinExistence type="predicted"/>
<dbReference type="Gramene" id="rna27451">
    <property type="protein sequence ID" value="RHN64620.1"/>
    <property type="gene ID" value="gene27451"/>
</dbReference>
<dbReference type="Proteomes" id="UP000265566">
    <property type="component" value="Chromosome 4"/>
</dbReference>
<keyword evidence="1" id="KW-0677">Repeat</keyword>
<organism evidence="8">
    <name type="scientific">Medicago truncatula</name>
    <name type="common">Barrel medic</name>
    <name type="synonym">Medicago tribuloides</name>
    <dbReference type="NCBI Taxonomy" id="3880"/>
    <lineage>
        <taxon>Eukaryota</taxon>
        <taxon>Viridiplantae</taxon>
        <taxon>Streptophyta</taxon>
        <taxon>Embryophyta</taxon>
        <taxon>Tracheophyta</taxon>
        <taxon>Spermatophyta</taxon>
        <taxon>Magnoliopsida</taxon>
        <taxon>eudicotyledons</taxon>
        <taxon>Gunneridae</taxon>
        <taxon>Pentapetalae</taxon>
        <taxon>rosids</taxon>
        <taxon>fabids</taxon>
        <taxon>Fabales</taxon>
        <taxon>Fabaceae</taxon>
        <taxon>Papilionoideae</taxon>
        <taxon>50 kb inversion clade</taxon>
        <taxon>NPAAA clade</taxon>
        <taxon>Hologalegina</taxon>
        <taxon>IRL clade</taxon>
        <taxon>Trifolieae</taxon>
        <taxon>Medicago</taxon>
    </lineage>
</organism>
<dbReference type="InterPro" id="IPR042197">
    <property type="entry name" value="Apaf_helical"/>
</dbReference>
<dbReference type="GO" id="GO:0043531">
    <property type="term" value="F:ADP binding"/>
    <property type="evidence" value="ECO:0007669"/>
    <property type="project" value="InterPro"/>
</dbReference>
<accession>A0A396IG89</accession>
<dbReference type="InterPro" id="IPR027417">
    <property type="entry name" value="P-loop_NTPase"/>
</dbReference>
<dbReference type="GO" id="GO:0005524">
    <property type="term" value="F:ATP binding"/>
    <property type="evidence" value="ECO:0007669"/>
    <property type="project" value="UniProtKB-KW"/>
</dbReference>
<dbReference type="PRINTS" id="PR00364">
    <property type="entry name" value="DISEASERSIST"/>
</dbReference>
<dbReference type="GO" id="GO:0016787">
    <property type="term" value="F:hydrolase activity"/>
    <property type="evidence" value="ECO:0007669"/>
    <property type="project" value="UniProtKB-KW"/>
</dbReference>
<evidence type="ECO:0000256" key="1">
    <source>
        <dbReference type="ARBA" id="ARBA00022737"/>
    </source>
</evidence>
<protein>
    <submittedName>
        <fullName evidence="8">Putative P-loop containing nucleoside triphosphate hydrolase</fullName>
    </submittedName>
</protein>
<dbReference type="PANTHER" id="PTHR36766:SF42">
    <property type="entry name" value="NB-ARC DOMAIN DISEASE RESISTANCE PROTEIN"/>
    <property type="match status" value="1"/>
</dbReference>
<dbReference type="Pfam" id="PF00931">
    <property type="entry name" value="NB-ARC"/>
    <property type="match status" value="1"/>
</dbReference>
<dbReference type="AlphaFoldDB" id="A0A396IG89"/>
<dbReference type="Gene3D" id="1.20.5.4130">
    <property type="match status" value="1"/>
</dbReference>
<evidence type="ECO:0000256" key="4">
    <source>
        <dbReference type="ARBA" id="ARBA00022840"/>
    </source>
</evidence>
<dbReference type="Gene3D" id="3.40.50.300">
    <property type="entry name" value="P-loop containing nucleotide triphosphate hydrolases"/>
    <property type="match status" value="1"/>
</dbReference>
<evidence type="ECO:0000259" key="5">
    <source>
        <dbReference type="Pfam" id="PF00931"/>
    </source>
</evidence>
<dbReference type="Pfam" id="PF18052">
    <property type="entry name" value="Rx_N"/>
    <property type="match status" value="1"/>
</dbReference>